<dbReference type="InterPro" id="IPR050707">
    <property type="entry name" value="HTH_MetabolicPath_Reg"/>
</dbReference>
<dbReference type="PROSITE" id="PS51077">
    <property type="entry name" value="HTH_ICLR"/>
    <property type="match status" value="1"/>
</dbReference>
<dbReference type="GO" id="GO:0003677">
    <property type="term" value="F:DNA binding"/>
    <property type="evidence" value="ECO:0007669"/>
    <property type="project" value="UniProtKB-KW"/>
</dbReference>
<sequence>MSNEEHGSARRQEVPGTAAFSRFMRVLQAVSDSDERMTTAKLAASVGLPRPTVYRIVAALKSEGMLAEEPQTGALLLGPRLISLAARSWDRSDLRKAAQTPLARLRDRLDETVHLAIRSGDEMVYIDKIESNRTVRMMSRIGMRVPLHSSSVGKAWLASLDAEEVRNTLARIPLVSRTKYTLTDRDAVAREIEITRQRGFSLDLQENEEDICCYGCVILDRGGRVLGCISVSMPRYRFEEAESGPITQAMAECVRDIAEEMISIDG</sequence>
<protein>
    <submittedName>
        <fullName evidence="4">IclR family transcriptional regulator</fullName>
    </submittedName>
</protein>
<reference evidence="4 5" key="1">
    <citation type="submission" date="2021-06" db="EMBL/GenBank/DDBJ databases">
        <title>Falsochrobactrum tianjin sp.nov., a new petroleum-degrading bacteria isolated from oily soils.</title>
        <authorList>
            <person name="Chen G."/>
            <person name="Chen H."/>
            <person name="Tian J."/>
            <person name="Qing J."/>
            <person name="Zhong L."/>
            <person name="Ma W."/>
            <person name="Song Y."/>
            <person name="Cui X."/>
            <person name="Yan B."/>
        </authorList>
    </citation>
    <scope>NUCLEOTIDE SEQUENCE [LARGE SCALE GENOMIC DNA]</scope>
    <source>
        <strain evidence="4 5">TDYN1</strain>
    </source>
</reference>
<evidence type="ECO:0000313" key="5">
    <source>
        <dbReference type="Proteomes" id="UP000752297"/>
    </source>
</evidence>
<dbReference type="Pfam" id="PF01614">
    <property type="entry name" value="IclR_C"/>
    <property type="match status" value="1"/>
</dbReference>
<accession>A0A949PMB7</accession>
<keyword evidence="5" id="KW-1185">Reference proteome</keyword>
<feature type="domain" description="HTH iclR-type" evidence="2">
    <location>
        <begin position="17"/>
        <end position="79"/>
    </location>
</feature>
<dbReference type="Pfam" id="PF09339">
    <property type="entry name" value="HTH_IclR"/>
    <property type="match status" value="1"/>
</dbReference>
<feature type="domain" description="IclR-ED" evidence="3">
    <location>
        <begin position="80"/>
        <end position="266"/>
    </location>
</feature>
<evidence type="ECO:0000256" key="1">
    <source>
        <dbReference type="ARBA" id="ARBA00023125"/>
    </source>
</evidence>
<evidence type="ECO:0000259" key="2">
    <source>
        <dbReference type="PROSITE" id="PS51077"/>
    </source>
</evidence>
<gene>
    <name evidence="4" type="ORF">KUG47_05915</name>
</gene>
<dbReference type="EMBL" id="JAHRVA010000002">
    <property type="protein sequence ID" value="MBV2143029.1"/>
    <property type="molecule type" value="Genomic_DNA"/>
</dbReference>
<dbReference type="InterPro" id="IPR014757">
    <property type="entry name" value="Tscrpt_reg_IclR_C"/>
</dbReference>
<keyword evidence="1" id="KW-0238">DNA-binding</keyword>
<dbReference type="GO" id="GO:0045892">
    <property type="term" value="P:negative regulation of DNA-templated transcription"/>
    <property type="evidence" value="ECO:0007669"/>
    <property type="project" value="TreeGrafter"/>
</dbReference>
<dbReference type="InterPro" id="IPR005471">
    <property type="entry name" value="Tscrpt_reg_IclR_N"/>
</dbReference>
<dbReference type="RefSeq" id="WP_217677049.1">
    <property type="nucleotide sequence ID" value="NZ_JAHRVA010000002.1"/>
</dbReference>
<comment type="caution">
    <text evidence="4">The sequence shown here is derived from an EMBL/GenBank/DDBJ whole genome shotgun (WGS) entry which is preliminary data.</text>
</comment>
<dbReference type="GO" id="GO:0003700">
    <property type="term" value="F:DNA-binding transcription factor activity"/>
    <property type="evidence" value="ECO:0007669"/>
    <property type="project" value="TreeGrafter"/>
</dbReference>
<dbReference type="PANTHER" id="PTHR30136:SF24">
    <property type="entry name" value="HTH-TYPE TRANSCRIPTIONAL REPRESSOR ALLR"/>
    <property type="match status" value="1"/>
</dbReference>
<name>A0A949PMB7_9HYPH</name>
<dbReference type="AlphaFoldDB" id="A0A949PMB7"/>
<dbReference type="Proteomes" id="UP000752297">
    <property type="component" value="Unassembled WGS sequence"/>
</dbReference>
<dbReference type="SMART" id="SM00346">
    <property type="entry name" value="HTH_ICLR"/>
    <property type="match status" value="1"/>
</dbReference>
<dbReference type="PANTHER" id="PTHR30136">
    <property type="entry name" value="HELIX-TURN-HELIX TRANSCRIPTIONAL REGULATOR, ICLR FAMILY"/>
    <property type="match status" value="1"/>
</dbReference>
<dbReference type="PROSITE" id="PS51078">
    <property type="entry name" value="ICLR_ED"/>
    <property type="match status" value="1"/>
</dbReference>
<organism evidence="4 5">
    <name type="scientific">Falsochrobactrum tianjinense</name>
    <dbReference type="NCBI Taxonomy" id="2706015"/>
    <lineage>
        <taxon>Bacteria</taxon>
        <taxon>Pseudomonadati</taxon>
        <taxon>Pseudomonadota</taxon>
        <taxon>Alphaproteobacteria</taxon>
        <taxon>Hyphomicrobiales</taxon>
        <taxon>Brucellaceae</taxon>
        <taxon>Falsochrobactrum</taxon>
    </lineage>
</organism>
<evidence type="ECO:0000313" key="4">
    <source>
        <dbReference type="EMBL" id="MBV2143029.1"/>
    </source>
</evidence>
<evidence type="ECO:0000259" key="3">
    <source>
        <dbReference type="PROSITE" id="PS51078"/>
    </source>
</evidence>
<proteinExistence type="predicted"/>